<comment type="similarity">
    <text evidence="2 9 10">Belongs to the triosephosphate isomerase family.</text>
</comment>
<feature type="binding site" evidence="9">
    <location>
        <position position="220"/>
    </location>
    <ligand>
        <name>substrate</name>
    </ligand>
</feature>
<dbReference type="GeneID" id="61101419"/>
<dbReference type="GO" id="GO:0004807">
    <property type="term" value="F:triose-phosphate isomerase activity"/>
    <property type="evidence" value="ECO:0007669"/>
    <property type="project" value="UniProtKB-UniRule"/>
</dbReference>
<dbReference type="InterPro" id="IPR000652">
    <property type="entry name" value="Triosephosphate_isomerase"/>
</dbReference>
<keyword evidence="7 9" id="KW-0324">Glycolysis</keyword>
<dbReference type="SUPFAM" id="SSF51351">
    <property type="entry name" value="Triosephosphate isomerase (TIM)"/>
    <property type="match status" value="1"/>
</dbReference>
<keyword evidence="5 9" id="KW-0312">Gluconeogenesis</keyword>
<dbReference type="Proteomes" id="UP000323274">
    <property type="component" value="Unassembled WGS sequence"/>
</dbReference>
<reference evidence="11 12" key="1">
    <citation type="submission" date="2019-04" db="EMBL/GenBank/DDBJ databases">
        <title>A pseudo-fructophilic Leuconostoc citreum strain F192-5 isolated from peel of satsuma mandarin: the first report for isolation and characterization of strain-dependent fructophilic-like characteristics.</title>
        <authorList>
            <person name="Maeno S."/>
            <person name="Tanizawa Y."/>
            <person name="Kajikawa A."/>
            <person name="Kanesaki Y."/>
            <person name="Kubota E."/>
            <person name="Arita M."/>
            <person name="Leon D."/>
            <person name="Endo A."/>
        </authorList>
    </citation>
    <scope>NUCLEOTIDE SEQUENCE [LARGE SCALE GENOMIC DNA]</scope>
    <source>
        <strain evidence="11 12">F192-5</strain>
    </source>
</reference>
<evidence type="ECO:0000256" key="9">
    <source>
        <dbReference type="HAMAP-Rule" id="MF_00147"/>
    </source>
</evidence>
<dbReference type="GO" id="GO:0005829">
    <property type="term" value="C:cytosol"/>
    <property type="evidence" value="ECO:0007669"/>
    <property type="project" value="TreeGrafter"/>
</dbReference>
<dbReference type="EMBL" id="BJJW01000008">
    <property type="protein sequence ID" value="GDZ84148.1"/>
    <property type="molecule type" value="Genomic_DNA"/>
</dbReference>
<dbReference type="Pfam" id="PF00121">
    <property type="entry name" value="TIM"/>
    <property type="match status" value="1"/>
</dbReference>
<dbReference type="GO" id="GO:0006094">
    <property type="term" value="P:gluconeogenesis"/>
    <property type="evidence" value="ECO:0007669"/>
    <property type="project" value="UniProtKB-UniRule"/>
</dbReference>
<dbReference type="AlphaFoldDB" id="A0A5A5U100"/>
<dbReference type="PROSITE" id="PS51440">
    <property type="entry name" value="TIM_2"/>
    <property type="match status" value="1"/>
</dbReference>
<dbReference type="UniPathway" id="UPA00138"/>
<comment type="catalytic activity">
    <reaction evidence="9 10">
        <text>D-glyceraldehyde 3-phosphate = dihydroxyacetone phosphate</text>
        <dbReference type="Rhea" id="RHEA:18585"/>
        <dbReference type="ChEBI" id="CHEBI:57642"/>
        <dbReference type="ChEBI" id="CHEBI:59776"/>
        <dbReference type="EC" id="5.3.1.1"/>
    </reaction>
</comment>
<evidence type="ECO:0000256" key="6">
    <source>
        <dbReference type="ARBA" id="ARBA00022490"/>
    </source>
</evidence>
<comment type="caution">
    <text evidence="11">The sequence shown here is derived from an EMBL/GenBank/DDBJ whole genome shotgun (WGS) entry which is preliminary data.</text>
</comment>
<feature type="active site" description="Proton acceptor" evidence="9">
    <location>
        <position position="174"/>
    </location>
</feature>
<dbReference type="EC" id="5.3.1.1" evidence="3 9"/>
<comment type="subcellular location">
    <subcellularLocation>
        <location evidence="9 10">Cytoplasm</location>
    </subcellularLocation>
</comment>
<sequence length="270" mass="29518">MSKMHKEQRVPFVVANWKINKLQADVMDFLSQVNDKVPDQKVVETGIAAQDLFLADMVRTTAGTPIHVVAENVHWEDGGAYTGETSPKALKDIGATYVLIGHFERRKFFNETDSTVNLKVTAALRNGLRPIIDVDEDMSTYAQFMDAEPSVAQVAAALAGVSVDQIRNVTIAYEPTWAIGSGEAASADQAQKAAHLIRQTLAKLYSPVIAEQVRVLYGGSVTPDNAREIMSQNDIDGVLVGTAALDPKKFLQLIEIARDPTVPEFDIDHI</sequence>
<comment type="caution">
    <text evidence="9">Lacks conserved residue(s) required for the propagation of feature annotation.</text>
</comment>
<comment type="pathway">
    <text evidence="9 10">Carbohydrate biosynthesis; gluconeogenesis.</text>
</comment>
<protein>
    <recommendedName>
        <fullName evidence="4 9">Triosephosphate isomerase</fullName>
        <shortName evidence="9">TIM</shortName>
        <shortName evidence="9">TPI</shortName>
        <ecNumber evidence="3 9">5.3.1.1</ecNumber>
    </recommendedName>
    <alternativeName>
        <fullName evidence="9">Triose-phosphate isomerase</fullName>
    </alternativeName>
</protein>
<dbReference type="InterPro" id="IPR022896">
    <property type="entry name" value="TrioseP_Isoase_bac/euk"/>
</dbReference>
<evidence type="ECO:0000256" key="7">
    <source>
        <dbReference type="ARBA" id="ARBA00023152"/>
    </source>
</evidence>
<dbReference type="PANTHER" id="PTHR21139:SF42">
    <property type="entry name" value="TRIOSEPHOSPHATE ISOMERASE"/>
    <property type="match status" value="1"/>
</dbReference>
<proteinExistence type="inferred from homology"/>
<dbReference type="InterPro" id="IPR013785">
    <property type="entry name" value="Aldolase_TIM"/>
</dbReference>
<evidence type="ECO:0000256" key="3">
    <source>
        <dbReference type="ARBA" id="ARBA00011940"/>
    </source>
</evidence>
<dbReference type="PANTHER" id="PTHR21139">
    <property type="entry name" value="TRIOSEPHOSPHATE ISOMERASE"/>
    <property type="match status" value="1"/>
</dbReference>
<dbReference type="RefSeq" id="WP_004899338.1">
    <property type="nucleotide sequence ID" value="NZ_BJJW01000008.1"/>
</dbReference>
<accession>A0A5A5U100</accession>
<feature type="binding site" evidence="9">
    <location>
        <position position="180"/>
    </location>
    <ligand>
        <name>substrate</name>
    </ligand>
</feature>
<comment type="subunit">
    <text evidence="9 10">Homodimer.</text>
</comment>
<dbReference type="HAMAP" id="MF_00147_B">
    <property type="entry name" value="TIM_B"/>
    <property type="match status" value="1"/>
</dbReference>
<comment type="pathway">
    <text evidence="1 9 10">Carbohydrate degradation; glycolysis; D-glyceraldehyde 3-phosphate from glycerone phosphate: step 1/1.</text>
</comment>
<comment type="function">
    <text evidence="9">Involved in the gluconeogenesis. Catalyzes stereospecifically the conversion of dihydroxyacetone phosphate (DHAP) to D-glyceraldehyde-3-phosphate (G3P).</text>
</comment>
<dbReference type="UniPathway" id="UPA00109">
    <property type="reaction ID" value="UER00189"/>
</dbReference>
<feature type="active site" description="Electrophile" evidence="9">
    <location>
        <position position="102"/>
    </location>
</feature>
<organism evidence="11 12">
    <name type="scientific">Leuconostoc citreum</name>
    <dbReference type="NCBI Taxonomy" id="33964"/>
    <lineage>
        <taxon>Bacteria</taxon>
        <taxon>Bacillati</taxon>
        <taxon>Bacillota</taxon>
        <taxon>Bacilli</taxon>
        <taxon>Lactobacillales</taxon>
        <taxon>Lactobacillaceae</taxon>
        <taxon>Leuconostoc</taxon>
    </lineage>
</organism>
<evidence type="ECO:0000256" key="8">
    <source>
        <dbReference type="ARBA" id="ARBA00023235"/>
    </source>
</evidence>
<evidence type="ECO:0000256" key="5">
    <source>
        <dbReference type="ARBA" id="ARBA00022432"/>
    </source>
</evidence>
<feature type="binding site" evidence="9">
    <location>
        <begin position="16"/>
        <end position="18"/>
    </location>
    <ligand>
        <name>substrate</name>
    </ligand>
</feature>
<dbReference type="InterPro" id="IPR020861">
    <property type="entry name" value="Triosephosphate_isomerase_AS"/>
</dbReference>
<dbReference type="Gene3D" id="3.20.20.70">
    <property type="entry name" value="Aldolase class I"/>
    <property type="match status" value="1"/>
</dbReference>
<name>A0A5A5U100_LEUCI</name>
<dbReference type="GO" id="GO:0006096">
    <property type="term" value="P:glycolytic process"/>
    <property type="evidence" value="ECO:0007669"/>
    <property type="project" value="UniProtKB-UniRule"/>
</dbReference>
<dbReference type="FunFam" id="3.20.20.70:FF:000016">
    <property type="entry name" value="Triosephosphate isomerase"/>
    <property type="match status" value="1"/>
</dbReference>
<dbReference type="GO" id="GO:0019563">
    <property type="term" value="P:glycerol catabolic process"/>
    <property type="evidence" value="ECO:0007669"/>
    <property type="project" value="TreeGrafter"/>
</dbReference>
<gene>
    <name evidence="11" type="primary">tpiA_2</name>
    <name evidence="9" type="synonym">tpiA</name>
    <name evidence="11" type="ORF">LCIT_13900</name>
</gene>
<evidence type="ECO:0000313" key="11">
    <source>
        <dbReference type="EMBL" id="GDZ84148.1"/>
    </source>
</evidence>
<evidence type="ECO:0000313" key="12">
    <source>
        <dbReference type="Proteomes" id="UP000323274"/>
    </source>
</evidence>
<dbReference type="GO" id="GO:0046166">
    <property type="term" value="P:glyceraldehyde-3-phosphate biosynthetic process"/>
    <property type="evidence" value="ECO:0007669"/>
    <property type="project" value="TreeGrafter"/>
</dbReference>
<evidence type="ECO:0000256" key="4">
    <source>
        <dbReference type="ARBA" id="ARBA00019397"/>
    </source>
</evidence>
<dbReference type="InterPro" id="IPR035990">
    <property type="entry name" value="TIM_sf"/>
</dbReference>
<evidence type="ECO:0000256" key="1">
    <source>
        <dbReference type="ARBA" id="ARBA00004680"/>
    </source>
</evidence>
<keyword evidence="6 9" id="KW-0963">Cytoplasm</keyword>
<keyword evidence="8 9" id="KW-0413">Isomerase</keyword>
<evidence type="ECO:0000256" key="2">
    <source>
        <dbReference type="ARBA" id="ARBA00007422"/>
    </source>
</evidence>
<dbReference type="PROSITE" id="PS00171">
    <property type="entry name" value="TIM_1"/>
    <property type="match status" value="1"/>
</dbReference>
<evidence type="ECO:0000256" key="10">
    <source>
        <dbReference type="RuleBase" id="RU363013"/>
    </source>
</evidence>
<dbReference type="CDD" id="cd00311">
    <property type="entry name" value="TIM"/>
    <property type="match status" value="1"/>
</dbReference>
<dbReference type="NCBIfam" id="TIGR00419">
    <property type="entry name" value="tim"/>
    <property type="match status" value="1"/>
</dbReference>
<dbReference type="OMA" id="NWKMHMT"/>